<evidence type="ECO:0000256" key="2">
    <source>
        <dbReference type="ARBA" id="ARBA00012588"/>
    </source>
</evidence>
<evidence type="ECO:0000256" key="4">
    <source>
        <dbReference type="ARBA" id="ARBA00022679"/>
    </source>
</evidence>
<organism evidence="6 7">
    <name type="scientific">Paenibacillus sedimenti</name>
    <dbReference type="NCBI Taxonomy" id="2770274"/>
    <lineage>
        <taxon>Bacteria</taxon>
        <taxon>Bacillati</taxon>
        <taxon>Bacillota</taxon>
        <taxon>Bacilli</taxon>
        <taxon>Bacillales</taxon>
        <taxon>Paenibacillaceae</taxon>
        <taxon>Paenibacillus</taxon>
    </lineage>
</organism>
<name>A0A926KTN5_9BACL</name>
<dbReference type="Proteomes" id="UP000650466">
    <property type="component" value="Unassembled WGS sequence"/>
</dbReference>
<comment type="caution">
    <text evidence="6">The sequence shown here is derived from an EMBL/GenBank/DDBJ whole genome shotgun (WGS) entry which is preliminary data.</text>
</comment>
<evidence type="ECO:0000259" key="5">
    <source>
        <dbReference type="Pfam" id="PF08323"/>
    </source>
</evidence>
<feature type="domain" description="Starch synthase catalytic" evidence="5">
    <location>
        <begin position="8"/>
        <end position="50"/>
    </location>
</feature>
<dbReference type="SUPFAM" id="SSF53756">
    <property type="entry name" value="UDP-Glycosyltransferase/glycogen phosphorylase"/>
    <property type="match status" value="1"/>
</dbReference>
<dbReference type="InterPro" id="IPR013534">
    <property type="entry name" value="Starch_synth_cat_dom"/>
</dbReference>
<keyword evidence="4" id="KW-0808">Transferase</keyword>
<sequence length="54" mass="6051">MNNQLKALYISTEVYPFAKTGGLVDVSAFLPKSLRALSYDVRIMMPKFKPSKKG</sequence>
<evidence type="ECO:0000313" key="6">
    <source>
        <dbReference type="EMBL" id="MBD0383820.1"/>
    </source>
</evidence>
<dbReference type="Gene3D" id="3.40.50.2000">
    <property type="entry name" value="Glycogen Phosphorylase B"/>
    <property type="match status" value="1"/>
</dbReference>
<evidence type="ECO:0000256" key="3">
    <source>
        <dbReference type="ARBA" id="ARBA00022676"/>
    </source>
</evidence>
<protein>
    <recommendedName>
        <fullName evidence="2">starch synthase</fullName>
        <ecNumber evidence="2">2.4.1.21</ecNumber>
    </recommendedName>
</protein>
<accession>A0A926KTN5</accession>
<dbReference type="Pfam" id="PF08323">
    <property type="entry name" value="Glyco_transf_5"/>
    <property type="match status" value="1"/>
</dbReference>
<keyword evidence="3" id="KW-0328">Glycosyltransferase</keyword>
<reference evidence="6" key="1">
    <citation type="submission" date="2020-09" db="EMBL/GenBank/DDBJ databases">
        <title>Draft Genome Sequence of Paenibacillus sp. WST5.</title>
        <authorList>
            <person name="Bao Z."/>
        </authorList>
    </citation>
    <scope>NUCLEOTIDE SEQUENCE</scope>
    <source>
        <strain evidence="6">WST5</strain>
    </source>
</reference>
<dbReference type="AlphaFoldDB" id="A0A926KTN5"/>
<gene>
    <name evidence="6" type="ORF">ICC18_27465</name>
</gene>
<comment type="catalytic activity">
    <reaction evidence="1">
        <text>[(1-&gt;4)-alpha-D-glucosyl](n) + ADP-alpha-D-glucose = [(1-&gt;4)-alpha-D-glucosyl](n+1) + ADP + H(+)</text>
        <dbReference type="Rhea" id="RHEA:18189"/>
        <dbReference type="Rhea" id="RHEA-COMP:9584"/>
        <dbReference type="Rhea" id="RHEA-COMP:9587"/>
        <dbReference type="ChEBI" id="CHEBI:15378"/>
        <dbReference type="ChEBI" id="CHEBI:15444"/>
        <dbReference type="ChEBI" id="CHEBI:57498"/>
        <dbReference type="ChEBI" id="CHEBI:456216"/>
        <dbReference type="EC" id="2.4.1.21"/>
    </reaction>
</comment>
<keyword evidence="7" id="KW-1185">Reference proteome</keyword>
<dbReference type="EMBL" id="JACVVD010000013">
    <property type="protein sequence ID" value="MBD0383820.1"/>
    <property type="molecule type" value="Genomic_DNA"/>
</dbReference>
<dbReference type="EC" id="2.4.1.21" evidence="2"/>
<evidence type="ECO:0000313" key="7">
    <source>
        <dbReference type="Proteomes" id="UP000650466"/>
    </source>
</evidence>
<dbReference type="GO" id="GO:0009011">
    <property type="term" value="F:alpha-1,4-glucan glucosyltransferase (ADP-glucose donor) activity"/>
    <property type="evidence" value="ECO:0007669"/>
    <property type="project" value="UniProtKB-EC"/>
</dbReference>
<evidence type="ECO:0000256" key="1">
    <source>
        <dbReference type="ARBA" id="ARBA00001478"/>
    </source>
</evidence>
<proteinExistence type="predicted"/>